<feature type="transmembrane region" description="Helical" evidence="12">
    <location>
        <begin position="253"/>
        <end position="274"/>
    </location>
</feature>
<evidence type="ECO:0000256" key="9">
    <source>
        <dbReference type="ARBA" id="ARBA00023136"/>
    </source>
</evidence>
<keyword evidence="9 12" id="KW-0472">Membrane</keyword>
<comment type="subcellular location">
    <subcellularLocation>
        <location evidence="1">Membrane</location>
        <topology evidence="1">Multi-pass membrane protein</topology>
    </subcellularLocation>
</comment>
<keyword evidence="2" id="KW-1003">Cell membrane</keyword>
<dbReference type="STRING" id="1616788.AR543_20720"/>
<evidence type="ECO:0000256" key="7">
    <source>
        <dbReference type="ARBA" id="ARBA00023004"/>
    </source>
</evidence>
<dbReference type="RefSeq" id="WP_060536274.1">
    <property type="nucleotide sequence ID" value="NZ_CP013023.1"/>
</dbReference>
<dbReference type="GO" id="GO:0016020">
    <property type="term" value="C:membrane"/>
    <property type="evidence" value="ECO:0007669"/>
    <property type="project" value="UniProtKB-SubCell"/>
</dbReference>
<evidence type="ECO:0000256" key="2">
    <source>
        <dbReference type="ARBA" id="ARBA00022475"/>
    </source>
</evidence>
<dbReference type="AlphaFoldDB" id="A0A172ZKP7"/>
<evidence type="ECO:0000256" key="8">
    <source>
        <dbReference type="ARBA" id="ARBA00023133"/>
    </source>
</evidence>
<dbReference type="InterPro" id="IPR003780">
    <property type="entry name" value="COX15/CtaA_fam"/>
</dbReference>
<dbReference type="InterPro" id="IPR050450">
    <property type="entry name" value="COX15/CtaA_HemeA_synthase"/>
</dbReference>
<sequence>MAKKPLITIKQLKWLSYITCLAMFLATMGGLVVTKTGSGMGCGAQWPLCHGKFIPAYTIASLIEYSHRAVSGFAGLTALFSFIGFMFFNRNKELRVYASFTLFFVILQAIMGAFAVVFSQSSPVMALHFGFSMIAFASSALLAFSTRRLHLRQKIHDIADEPPVSKGFRNLTWFATIFTYIVVYTGAFVTHTDSRGGCSGFPLCNGALVPELSGGVAIAFLHRVAAVALVIVIAILAHYAYRRHPHNPGIRKMGLLAILLILLQFVSGAINIFTMYVPEIYFFATMSHTLIIQFLFGVLCYMSLRVWQLSRGSYGRLAPNAWGEGTSTADQKTGTVH</sequence>
<keyword evidence="4" id="KW-0479">Metal-binding</keyword>
<protein>
    <submittedName>
        <fullName evidence="13">Cytochrome Caa3 oxidase</fullName>
    </submittedName>
</protein>
<accession>A0A172ZKP7</accession>
<evidence type="ECO:0000256" key="4">
    <source>
        <dbReference type="ARBA" id="ARBA00022723"/>
    </source>
</evidence>
<evidence type="ECO:0000256" key="3">
    <source>
        <dbReference type="ARBA" id="ARBA00022692"/>
    </source>
</evidence>
<evidence type="ECO:0000256" key="11">
    <source>
        <dbReference type="ARBA" id="ARBA00023444"/>
    </source>
</evidence>
<dbReference type="Pfam" id="PF02628">
    <property type="entry name" value="COX15-CtaA"/>
    <property type="match status" value="1"/>
</dbReference>
<dbReference type="GO" id="GO:0006784">
    <property type="term" value="P:heme A biosynthetic process"/>
    <property type="evidence" value="ECO:0007669"/>
    <property type="project" value="InterPro"/>
</dbReference>
<evidence type="ECO:0000313" key="13">
    <source>
        <dbReference type="EMBL" id="ANF98196.1"/>
    </source>
</evidence>
<dbReference type="PANTHER" id="PTHR35457">
    <property type="entry name" value="HEME A SYNTHASE"/>
    <property type="match status" value="1"/>
</dbReference>
<evidence type="ECO:0000256" key="10">
    <source>
        <dbReference type="ARBA" id="ARBA00023157"/>
    </source>
</evidence>
<keyword evidence="5 12" id="KW-1133">Transmembrane helix</keyword>
<dbReference type="KEGG" id="pbv:AR543_20720"/>
<name>A0A172ZKP7_9BACL</name>
<keyword evidence="6" id="KW-0560">Oxidoreductase</keyword>
<dbReference type="GO" id="GO:0046872">
    <property type="term" value="F:metal ion binding"/>
    <property type="evidence" value="ECO:0007669"/>
    <property type="project" value="UniProtKB-KW"/>
</dbReference>
<dbReference type="GO" id="GO:0016491">
    <property type="term" value="F:oxidoreductase activity"/>
    <property type="evidence" value="ECO:0007669"/>
    <property type="project" value="UniProtKB-KW"/>
</dbReference>
<evidence type="ECO:0000256" key="5">
    <source>
        <dbReference type="ARBA" id="ARBA00022989"/>
    </source>
</evidence>
<feature type="transmembrane region" description="Helical" evidence="12">
    <location>
        <begin position="220"/>
        <end position="241"/>
    </location>
</feature>
<gene>
    <name evidence="13" type="ORF">AR543_20720</name>
</gene>
<reference evidence="13 14" key="2">
    <citation type="journal article" date="2016" name="Int. J. Syst. Evol. Microbiol.">
        <title>Paenibacillus bovis sp. nov., isolated from raw yak (Bos grunniens) milk.</title>
        <authorList>
            <person name="Gao C."/>
            <person name="Han J."/>
            <person name="Liu Z."/>
            <person name="Xu X."/>
            <person name="Hang F."/>
            <person name="Wu Z."/>
        </authorList>
    </citation>
    <scope>NUCLEOTIDE SEQUENCE [LARGE SCALE GENOMIC DNA]</scope>
    <source>
        <strain evidence="13 14">BD3526</strain>
    </source>
</reference>
<keyword evidence="7" id="KW-0408">Iron</keyword>
<comment type="pathway">
    <text evidence="11">Porphyrin-containing compound metabolism.</text>
</comment>
<proteinExistence type="predicted"/>
<organism evidence="13 14">
    <name type="scientific">Paenibacillus bovis</name>
    <dbReference type="NCBI Taxonomy" id="1616788"/>
    <lineage>
        <taxon>Bacteria</taxon>
        <taxon>Bacillati</taxon>
        <taxon>Bacillota</taxon>
        <taxon>Bacilli</taxon>
        <taxon>Bacillales</taxon>
        <taxon>Paenibacillaceae</taxon>
        <taxon>Paenibacillus</taxon>
    </lineage>
</organism>
<keyword evidence="14" id="KW-1185">Reference proteome</keyword>
<feature type="transmembrane region" description="Helical" evidence="12">
    <location>
        <begin position="280"/>
        <end position="304"/>
    </location>
</feature>
<dbReference type="PANTHER" id="PTHR35457:SF1">
    <property type="entry name" value="HEME A SYNTHASE"/>
    <property type="match status" value="1"/>
</dbReference>
<evidence type="ECO:0000256" key="6">
    <source>
        <dbReference type="ARBA" id="ARBA00023002"/>
    </source>
</evidence>
<feature type="transmembrane region" description="Helical" evidence="12">
    <location>
        <begin position="12"/>
        <end position="33"/>
    </location>
</feature>
<dbReference type="OrthoDB" id="9816428at2"/>
<dbReference type="Proteomes" id="UP000078148">
    <property type="component" value="Chromosome"/>
</dbReference>
<evidence type="ECO:0000256" key="1">
    <source>
        <dbReference type="ARBA" id="ARBA00004141"/>
    </source>
</evidence>
<feature type="transmembrane region" description="Helical" evidence="12">
    <location>
        <begin position="171"/>
        <end position="189"/>
    </location>
</feature>
<keyword evidence="3 12" id="KW-0812">Transmembrane</keyword>
<feature type="transmembrane region" description="Helical" evidence="12">
    <location>
        <begin position="125"/>
        <end position="144"/>
    </location>
</feature>
<feature type="transmembrane region" description="Helical" evidence="12">
    <location>
        <begin position="69"/>
        <end position="88"/>
    </location>
</feature>
<evidence type="ECO:0000256" key="12">
    <source>
        <dbReference type="SAM" id="Phobius"/>
    </source>
</evidence>
<keyword evidence="8" id="KW-0350">Heme biosynthesis</keyword>
<keyword evidence="10" id="KW-1015">Disulfide bond</keyword>
<evidence type="ECO:0000313" key="14">
    <source>
        <dbReference type="Proteomes" id="UP000078148"/>
    </source>
</evidence>
<feature type="transmembrane region" description="Helical" evidence="12">
    <location>
        <begin position="100"/>
        <end position="119"/>
    </location>
</feature>
<reference evidence="14" key="1">
    <citation type="submission" date="2015-10" db="EMBL/GenBank/DDBJ databases">
        <title>Genome of Paenibacillus bovis sp. nov.</title>
        <authorList>
            <person name="Wu Z."/>
            <person name="Gao C."/>
            <person name="Liu Z."/>
            <person name="Zheng H."/>
        </authorList>
    </citation>
    <scope>NUCLEOTIDE SEQUENCE [LARGE SCALE GENOMIC DNA]</scope>
    <source>
        <strain evidence="14">BD3526</strain>
    </source>
</reference>
<dbReference type="EMBL" id="CP013023">
    <property type="protein sequence ID" value="ANF98196.1"/>
    <property type="molecule type" value="Genomic_DNA"/>
</dbReference>